<sequence length="69" mass="7939">MRSANSQAFNPMLYSTPSNTENTTEDTPPIEEKFDEIVTKGGKKVFKVDIGHFDKLCQRFRNKCDIKIK</sequence>
<organism evidence="2">
    <name type="scientific">marine sediment metagenome</name>
    <dbReference type="NCBI Taxonomy" id="412755"/>
    <lineage>
        <taxon>unclassified sequences</taxon>
        <taxon>metagenomes</taxon>
        <taxon>ecological metagenomes</taxon>
    </lineage>
</organism>
<accession>X0S6G6</accession>
<gene>
    <name evidence="2" type="ORF">S01H1_12903</name>
</gene>
<feature type="compositionally biased region" description="Polar residues" evidence="1">
    <location>
        <begin position="1"/>
        <end position="26"/>
    </location>
</feature>
<proteinExistence type="predicted"/>
<dbReference type="AlphaFoldDB" id="X0S6G6"/>
<comment type="caution">
    <text evidence="2">The sequence shown here is derived from an EMBL/GenBank/DDBJ whole genome shotgun (WGS) entry which is preliminary data.</text>
</comment>
<feature type="non-terminal residue" evidence="2">
    <location>
        <position position="69"/>
    </location>
</feature>
<name>X0S6G6_9ZZZZ</name>
<evidence type="ECO:0000256" key="1">
    <source>
        <dbReference type="SAM" id="MobiDB-lite"/>
    </source>
</evidence>
<reference evidence="2" key="1">
    <citation type="journal article" date="2014" name="Front. Microbiol.">
        <title>High frequency of phylogenetically diverse reductive dehalogenase-homologous genes in deep subseafloor sedimentary metagenomes.</title>
        <authorList>
            <person name="Kawai M."/>
            <person name="Futagami T."/>
            <person name="Toyoda A."/>
            <person name="Takaki Y."/>
            <person name="Nishi S."/>
            <person name="Hori S."/>
            <person name="Arai W."/>
            <person name="Tsubouchi T."/>
            <person name="Morono Y."/>
            <person name="Uchiyama I."/>
            <person name="Ito T."/>
            <person name="Fujiyama A."/>
            <person name="Inagaki F."/>
            <person name="Takami H."/>
        </authorList>
    </citation>
    <scope>NUCLEOTIDE SEQUENCE</scope>
    <source>
        <strain evidence="2">Expedition CK06-06</strain>
    </source>
</reference>
<dbReference type="EMBL" id="BARS01006634">
    <property type="protein sequence ID" value="GAF71497.1"/>
    <property type="molecule type" value="Genomic_DNA"/>
</dbReference>
<protein>
    <submittedName>
        <fullName evidence="2">Uncharacterized protein</fullName>
    </submittedName>
</protein>
<evidence type="ECO:0000313" key="2">
    <source>
        <dbReference type="EMBL" id="GAF71497.1"/>
    </source>
</evidence>
<feature type="region of interest" description="Disordered" evidence="1">
    <location>
        <begin position="1"/>
        <end position="30"/>
    </location>
</feature>